<dbReference type="InterPro" id="IPR014729">
    <property type="entry name" value="Rossmann-like_a/b/a_fold"/>
</dbReference>
<accession>A0A7G5ECB8</accession>
<evidence type="ECO:0000259" key="2">
    <source>
        <dbReference type="Pfam" id="PF00582"/>
    </source>
</evidence>
<dbReference type="AlphaFoldDB" id="A0A7G5ECB8"/>
<dbReference type="Proteomes" id="UP000515240">
    <property type="component" value="Chromosome"/>
</dbReference>
<dbReference type="Pfam" id="PF00582">
    <property type="entry name" value="Usp"/>
    <property type="match status" value="1"/>
</dbReference>
<dbReference type="PANTHER" id="PTHR46268">
    <property type="entry name" value="STRESS RESPONSE PROTEIN NHAX"/>
    <property type="match status" value="1"/>
</dbReference>
<dbReference type="SUPFAM" id="SSF52402">
    <property type="entry name" value="Adenine nucleotide alpha hydrolases-like"/>
    <property type="match status" value="1"/>
</dbReference>
<reference evidence="3 4" key="1">
    <citation type="journal article" date="2020" name="G3 (Bethesda)">
        <title>CeMbio - The Caenorhabditis elegans Microbiome Resource.</title>
        <authorList>
            <person name="Dirksen P."/>
            <person name="Assie A."/>
            <person name="Zimmermann J."/>
            <person name="Zhang F."/>
            <person name="Tietje A.M."/>
            <person name="Marsh S.A."/>
            <person name="Felix M.A."/>
            <person name="Shapira M."/>
            <person name="Kaleta C."/>
            <person name="Schulenburg H."/>
            <person name="Samuel B."/>
        </authorList>
    </citation>
    <scope>NUCLEOTIDE SEQUENCE [LARGE SCALE GENOMIC DNA]</scope>
    <source>
        <strain evidence="3 4">BIGb0172</strain>
    </source>
</reference>
<dbReference type="InterPro" id="IPR006015">
    <property type="entry name" value="Universal_stress_UspA"/>
</dbReference>
<sequence length="140" mass="14886">MRILLAVDGSPYTQKILDYLAAHAEWLTPNHHYTALTVQPLLPPRAAKALGKALVDDYHSEEAQKVLLPVQEFLAAHQVTAVAESAVGPISQTIAETADGGGYDLLIMGTRGHGGLAKLVMGSVATQVLAESKLPVLLIR</sequence>
<evidence type="ECO:0000313" key="3">
    <source>
        <dbReference type="EMBL" id="QMV71643.1"/>
    </source>
</evidence>
<dbReference type="RefSeq" id="WP_182326077.1">
    <property type="nucleotide sequence ID" value="NZ_CP058554.1"/>
</dbReference>
<evidence type="ECO:0000256" key="1">
    <source>
        <dbReference type="ARBA" id="ARBA00008791"/>
    </source>
</evidence>
<keyword evidence="4" id="KW-1185">Reference proteome</keyword>
<name>A0A7G5ECB8_9BURK</name>
<comment type="similarity">
    <text evidence="1">Belongs to the universal stress protein A family.</text>
</comment>
<dbReference type="PANTHER" id="PTHR46268:SF6">
    <property type="entry name" value="UNIVERSAL STRESS PROTEIN UP12"/>
    <property type="match status" value="1"/>
</dbReference>
<dbReference type="Gene3D" id="3.40.50.620">
    <property type="entry name" value="HUPs"/>
    <property type="match status" value="1"/>
</dbReference>
<dbReference type="EMBL" id="CP058554">
    <property type="protein sequence ID" value="QMV71643.1"/>
    <property type="molecule type" value="Genomic_DNA"/>
</dbReference>
<gene>
    <name evidence="3" type="ORF">HS961_01660</name>
</gene>
<dbReference type="PRINTS" id="PR01438">
    <property type="entry name" value="UNVRSLSTRESS"/>
</dbReference>
<feature type="domain" description="UspA" evidence="2">
    <location>
        <begin position="2"/>
        <end position="140"/>
    </location>
</feature>
<organism evidence="3 4">
    <name type="scientific">Comamonas piscis</name>
    <dbReference type="NCBI Taxonomy" id="1562974"/>
    <lineage>
        <taxon>Bacteria</taxon>
        <taxon>Pseudomonadati</taxon>
        <taxon>Pseudomonadota</taxon>
        <taxon>Betaproteobacteria</taxon>
        <taxon>Burkholderiales</taxon>
        <taxon>Comamonadaceae</taxon>
        <taxon>Comamonas</taxon>
    </lineage>
</organism>
<evidence type="ECO:0000313" key="4">
    <source>
        <dbReference type="Proteomes" id="UP000515240"/>
    </source>
</evidence>
<dbReference type="CDD" id="cd00293">
    <property type="entry name" value="USP-like"/>
    <property type="match status" value="1"/>
</dbReference>
<protein>
    <submittedName>
        <fullName evidence="3">Universal stress protein</fullName>
    </submittedName>
</protein>
<proteinExistence type="inferred from homology"/>
<dbReference type="KEGG" id="cpis:HS961_01660"/>
<dbReference type="InterPro" id="IPR006016">
    <property type="entry name" value="UspA"/>
</dbReference>